<evidence type="ECO:0008006" key="4">
    <source>
        <dbReference type="Google" id="ProtNLM"/>
    </source>
</evidence>
<dbReference type="Proteomes" id="UP000799777">
    <property type="component" value="Unassembled WGS sequence"/>
</dbReference>
<gene>
    <name evidence="2" type="ORF">EK21DRAFT_81739</name>
</gene>
<comment type="caution">
    <text evidence="2">The sequence shown here is derived from an EMBL/GenBank/DDBJ whole genome shotgun (WGS) entry which is preliminary data.</text>
</comment>
<organism evidence="2 3">
    <name type="scientific">Setomelanomma holmii</name>
    <dbReference type="NCBI Taxonomy" id="210430"/>
    <lineage>
        <taxon>Eukaryota</taxon>
        <taxon>Fungi</taxon>
        <taxon>Dikarya</taxon>
        <taxon>Ascomycota</taxon>
        <taxon>Pezizomycotina</taxon>
        <taxon>Dothideomycetes</taxon>
        <taxon>Pleosporomycetidae</taxon>
        <taxon>Pleosporales</taxon>
        <taxon>Pleosporineae</taxon>
        <taxon>Phaeosphaeriaceae</taxon>
        <taxon>Setomelanomma</taxon>
    </lineage>
</organism>
<name>A0A9P4GWC2_9PLEO</name>
<accession>A0A9P4GWC2</accession>
<keyword evidence="3" id="KW-1185">Reference proteome</keyword>
<feature type="compositionally biased region" description="Low complexity" evidence="1">
    <location>
        <begin position="241"/>
        <end position="250"/>
    </location>
</feature>
<dbReference type="EMBL" id="ML978389">
    <property type="protein sequence ID" value="KAF2023036.1"/>
    <property type="molecule type" value="Genomic_DNA"/>
</dbReference>
<reference evidence="2" key="1">
    <citation type="journal article" date="2020" name="Stud. Mycol.">
        <title>101 Dothideomycetes genomes: a test case for predicting lifestyles and emergence of pathogens.</title>
        <authorList>
            <person name="Haridas S."/>
            <person name="Albert R."/>
            <person name="Binder M."/>
            <person name="Bloem J."/>
            <person name="Labutti K."/>
            <person name="Salamov A."/>
            <person name="Andreopoulos B."/>
            <person name="Baker S."/>
            <person name="Barry K."/>
            <person name="Bills G."/>
            <person name="Bluhm B."/>
            <person name="Cannon C."/>
            <person name="Castanera R."/>
            <person name="Culley D."/>
            <person name="Daum C."/>
            <person name="Ezra D."/>
            <person name="Gonzalez J."/>
            <person name="Henrissat B."/>
            <person name="Kuo A."/>
            <person name="Liang C."/>
            <person name="Lipzen A."/>
            <person name="Lutzoni F."/>
            <person name="Magnuson J."/>
            <person name="Mondo S."/>
            <person name="Nolan M."/>
            <person name="Ohm R."/>
            <person name="Pangilinan J."/>
            <person name="Park H.-J."/>
            <person name="Ramirez L."/>
            <person name="Alfaro M."/>
            <person name="Sun H."/>
            <person name="Tritt A."/>
            <person name="Yoshinaga Y."/>
            <person name="Zwiers L.-H."/>
            <person name="Turgeon B."/>
            <person name="Goodwin S."/>
            <person name="Spatafora J."/>
            <person name="Crous P."/>
            <person name="Grigoriev I."/>
        </authorList>
    </citation>
    <scope>NUCLEOTIDE SEQUENCE</scope>
    <source>
        <strain evidence="2">CBS 110217</strain>
    </source>
</reference>
<dbReference type="OrthoDB" id="3945102at2759"/>
<dbReference type="AlphaFoldDB" id="A0A9P4GWC2"/>
<sequence length="272" mass="30704">MDDLSFLEQLTDENNASNATLKAVLRDGQVCHISDRVSPYRLLDCCPLLFHAFEDGYQGRPQANIEAPSRSAVISLLRYCYTGSYLPPGAEYAPISFLLHAETYKMAEDFDIPELQLIAHGNFSCQVDFATSLPNPPRDLLDTIRFVYAYFASPQARQQQGLVHTLLNYCISVFQYHRLAESVEFLEVAREIPEFRQDLCRTNMERNFEDDGFETDSSSEDEGFSIVHRPKSSTTLTPEDPMSSPEMMPSATVDVLALTGSAYPDDDEWTLI</sequence>
<feature type="region of interest" description="Disordered" evidence="1">
    <location>
        <begin position="210"/>
        <end position="251"/>
    </location>
</feature>
<protein>
    <recommendedName>
        <fullName evidence="4">BTB domain-containing protein</fullName>
    </recommendedName>
</protein>
<proteinExistence type="predicted"/>
<evidence type="ECO:0000313" key="3">
    <source>
        <dbReference type="Proteomes" id="UP000799777"/>
    </source>
</evidence>
<evidence type="ECO:0000256" key="1">
    <source>
        <dbReference type="SAM" id="MobiDB-lite"/>
    </source>
</evidence>
<feature type="compositionally biased region" description="Acidic residues" evidence="1">
    <location>
        <begin position="210"/>
        <end position="223"/>
    </location>
</feature>
<evidence type="ECO:0000313" key="2">
    <source>
        <dbReference type="EMBL" id="KAF2023036.1"/>
    </source>
</evidence>